<keyword evidence="5 6" id="KW-0472">Membrane</keyword>
<dbReference type="KEGG" id="slu:KE3_1822"/>
<comment type="subcellular location">
    <subcellularLocation>
        <location evidence="1">Cell membrane</location>
        <topology evidence="1">Multi-pass membrane protein</topology>
    </subcellularLocation>
</comment>
<feature type="transmembrane region" description="Helical" evidence="6">
    <location>
        <begin position="75"/>
        <end position="92"/>
    </location>
</feature>
<name>A0AB33ANN8_9STRE</name>
<reference evidence="7 8" key="1">
    <citation type="journal article" date="2013" name="BMC Microbiol.">
        <title>Dynamics of fecal microbial communities in children with diarrhea of unknown etiology and genomic analysis of associated Streptococcus lutetiensis.</title>
        <authorList>
            <person name="Jin D."/>
            <person name="Chen C."/>
            <person name="Li L."/>
            <person name="Lu S."/>
            <person name="Li Z."/>
            <person name="Zhou Z."/>
            <person name="Jing H."/>
            <person name="Xu Y."/>
            <person name="Du P."/>
            <person name="Wang H."/>
            <person name="Xiong Y."/>
            <person name="Zheng H."/>
            <person name="Bai X."/>
            <person name="Sun H."/>
            <person name="Wang L."/>
            <person name="Ye C."/>
            <person name="Gottschalk M."/>
            <person name="Xu J."/>
        </authorList>
    </citation>
    <scope>NUCLEOTIDE SEQUENCE [LARGE SCALE GENOMIC DNA]</scope>
    <source>
        <strain evidence="7 8">033</strain>
    </source>
</reference>
<organism evidence="7 8">
    <name type="scientific">Streptococcus lutetiensis 033</name>
    <dbReference type="NCBI Taxonomy" id="1076934"/>
    <lineage>
        <taxon>Bacteria</taxon>
        <taxon>Bacillati</taxon>
        <taxon>Bacillota</taxon>
        <taxon>Bacilli</taxon>
        <taxon>Lactobacillales</taxon>
        <taxon>Streptococcaceae</taxon>
        <taxon>Streptococcus</taxon>
    </lineage>
</organism>
<evidence type="ECO:0000313" key="7">
    <source>
        <dbReference type="EMBL" id="AGS06277.1"/>
    </source>
</evidence>
<proteinExistence type="predicted"/>
<dbReference type="EMBL" id="CP003025">
    <property type="protein sequence ID" value="AGS06277.1"/>
    <property type="molecule type" value="Genomic_DNA"/>
</dbReference>
<dbReference type="InterPro" id="IPR010343">
    <property type="entry name" value="ArAE_1"/>
</dbReference>
<keyword evidence="2" id="KW-1003">Cell membrane</keyword>
<evidence type="ECO:0000256" key="5">
    <source>
        <dbReference type="ARBA" id="ARBA00023136"/>
    </source>
</evidence>
<keyword evidence="8" id="KW-1185">Reference proteome</keyword>
<evidence type="ECO:0000256" key="4">
    <source>
        <dbReference type="ARBA" id="ARBA00022989"/>
    </source>
</evidence>
<evidence type="ECO:0000313" key="8">
    <source>
        <dbReference type="Proteomes" id="UP000015268"/>
    </source>
</evidence>
<feature type="transmembrane region" description="Helical" evidence="6">
    <location>
        <begin position="99"/>
        <end position="118"/>
    </location>
</feature>
<evidence type="ECO:0000256" key="3">
    <source>
        <dbReference type="ARBA" id="ARBA00022692"/>
    </source>
</evidence>
<evidence type="ECO:0008006" key="9">
    <source>
        <dbReference type="Google" id="ProtNLM"/>
    </source>
</evidence>
<dbReference type="GO" id="GO:0005886">
    <property type="term" value="C:plasma membrane"/>
    <property type="evidence" value="ECO:0007669"/>
    <property type="project" value="UniProtKB-SubCell"/>
</dbReference>
<dbReference type="Pfam" id="PF06081">
    <property type="entry name" value="ArAE_1"/>
    <property type="match status" value="1"/>
</dbReference>
<evidence type="ECO:0000256" key="1">
    <source>
        <dbReference type="ARBA" id="ARBA00004651"/>
    </source>
</evidence>
<dbReference type="Proteomes" id="UP000015268">
    <property type="component" value="Chromosome"/>
</dbReference>
<sequence length="184" mass="20806">MWVMKYLKDLLSNYKFDPSKFKLGMRTLKTGLSVFLVLLLFHLFGWEGLQIGTLTAVFSLRESLDKSVHFGFSRIVGNSVGGLLSLLFFLINQFFHNEFWVTLFFVPVFTMLGIMINVSINNKAGIIGGTSALLIITLSIPAGDTILYVFARVFETFCGVFVAILVNSDVDMVREWLKNKNEKN</sequence>
<evidence type="ECO:0000256" key="6">
    <source>
        <dbReference type="SAM" id="Phobius"/>
    </source>
</evidence>
<dbReference type="AlphaFoldDB" id="A0AB33ANN8"/>
<feature type="transmembrane region" description="Helical" evidence="6">
    <location>
        <begin position="147"/>
        <end position="166"/>
    </location>
</feature>
<protein>
    <recommendedName>
        <fullName evidence="9">Aromatic acid exporter family protein</fullName>
    </recommendedName>
</protein>
<gene>
    <name evidence="7" type="ORF">KE3_1822</name>
</gene>
<keyword evidence="4 6" id="KW-1133">Transmembrane helix</keyword>
<accession>A0AB33ANN8</accession>
<evidence type="ECO:0000256" key="2">
    <source>
        <dbReference type="ARBA" id="ARBA00022475"/>
    </source>
</evidence>
<keyword evidence="3 6" id="KW-0812">Transmembrane</keyword>